<protein>
    <submittedName>
        <fullName evidence="2">Uncharacterized protein</fullName>
    </submittedName>
</protein>
<organism evidence="2 3">
    <name type="scientific">Pleurodeles waltl</name>
    <name type="common">Iberian ribbed newt</name>
    <dbReference type="NCBI Taxonomy" id="8319"/>
    <lineage>
        <taxon>Eukaryota</taxon>
        <taxon>Metazoa</taxon>
        <taxon>Chordata</taxon>
        <taxon>Craniata</taxon>
        <taxon>Vertebrata</taxon>
        <taxon>Euteleostomi</taxon>
        <taxon>Amphibia</taxon>
        <taxon>Batrachia</taxon>
        <taxon>Caudata</taxon>
        <taxon>Salamandroidea</taxon>
        <taxon>Salamandridae</taxon>
        <taxon>Pleurodelinae</taxon>
        <taxon>Pleurodeles</taxon>
    </lineage>
</organism>
<feature type="compositionally biased region" description="Basic and acidic residues" evidence="1">
    <location>
        <begin position="74"/>
        <end position="86"/>
    </location>
</feature>
<comment type="caution">
    <text evidence="2">The sequence shown here is derived from an EMBL/GenBank/DDBJ whole genome shotgun (WGS) entry which is preliminary data.</text>
</comment>
<accession>A0AAV7UT69</accession>
<feature type="region of interest" description="Disordered" evidence="1">
    <location>
        <begin position="48"/>
        <end position="111"/>
    </location>
</feature>
<dbReference type="Proteomes" id="UP001066276">
    <property type="component" value="Chromosome 2_2"/>
</dbReference>
<evidence type="ECO:0000256" key="1">
    <source>
        <dbReference type="SAM" id="MobiDB-lite"/>
    </source>
</evidence>
<sequence>MSQDEQVLRQAGRLDLLREEALALGRPGRRASAGVAAEVMACSPPRCGAASLKVRRGGKGAGGPSREGAPWEGHGWDGRRNREGRGPRASPGAGHPRATLQPLGLARKGRGSPIACALPQKREFHKVLRGPVGPRSWLEQGRGGRRRAKGCLH</sequence>
<evidence type="ECO:0000313" key="2">
    <source>
        <dbReference type="EMBL" id="KAJ1191063.1"/>
    </source>
</evidence>
<feature type="region of interest" description="Disordered" evidence="1">
    <location>
        <begin position="127"/>
        <end position="153"/>
    </location>
</feature>
<proteinExistence type="predicted"/>
<evidence type="ECO:0000313" key="3">
    <source>
        <dbReference type="Proteomes" id="UP001066276"/>
    </source>
</evidence>
<reference evidence="2" key="1">
    <citation type="journal article" date="2022" name="bioRxiv">
        <title>Sequencing and chromosome-scale assembly of the giantPleurodeles waltlgenome.</title>
        <authorList>
            <person name="Brown T."/>
            <person name="Elewa A."/>
            <person name="Iarovenko S."/>
            <person name="Subramanian E."/>
            <person name="Araus A.J."/>
            <person name="Petzold A."/>
            <person name="Susuki M."/>
            <person name="Suzuki K.-i.T."/>
            <person name="Hayashi T."/>
            <person name="Toyoda A."/>
            <person name="Oliveira C."/>
            <person name="Osipova E."/>
            <person name="Leigh N.D."/>
            <person name="Simon A."/>
            <person name="Yun M.H."/>
        </authorList>
    </citation>
    <scope>NUCLEOTIDE SEQUENCE</scope>
    <source>
        <strain evidence="2">20211129_DDA</strain>
        <tissue evidence="2">Liver</tissue>
    </source>
</reference>
<dbReference type="AlphaFoldDB" id="A0AAV7UT69"/>
<gene>
    <name evidence="2" type="ORF">NDU88_000380</name>
</gene>
<dbReference type="EMBL" id="JANPWB010000004">
    <property type="protein sequence ID" value="KAJ1191063.1"/>
    <property type="molecule type" value="Genomic_DNA"/>
</dbReference>
<feature type="compositionally biased region" description="Basic residues" evidence="1">
    <location>
        <begin position="143"/>
        <end position="153"/>
    </location>
</feature>
<keyword evidence="3" id="KW-1185">Reference proteome</keyword>
<name>A0AAV7UT69_PLEWA</name>